<dbReference type="RefSeq" id="WP_258732222.1">
    <property type="nucleotide sequence ID" value="NZ_JANTHZ010000002.1"/>
</dbReference>
<dbReference type="Gene3D" id="3.40.190.10">
    <property type="entry name" value="Periplasmic binding protein-like II"/>
    <property type="match status" value="1"/>
</dbReference>
<dbReference type="Pfam" id="PF03401">
    <property type="entry name" value="TctC"/>
    <property type="match status" value="1"/>
</dbReference>
<comment type="similarity">
    <text evidence="1">Belongs to the UPF0065 (bug) family.</text>
</comment>
<evidence type="ECO:0000256" key="1">
    <source>
        <dbReference type="ARBA" id="ARBA00006987"/>
    </source>
</evidence>
<dbReference type="Gene3D" id="3.40.190.150">
    <property type="entry name" value="Bordetella uptake gene, domain 1"/>
    <property type="match status" value="1"/>
</dbReference>
<dbReference type="Proteomes" id="UP001151088">
    <property type="component" value="Unassembled WGS sequence"/>
</dbReference>
<dbReference type="PANTHER" id="PTHR42928:SF3">
    <property type="entry name" value="UPF0065 PROTEIN YFLP"/>
    <property type="match status" value="1"/>
</dbReference>
<sequence>MDRRLFIAGAAATLAGTQAARGQPGPPALDPLTLFVPSTRGGGWDRTARAMQESLIESGAVADVGLLYETAGAAAGIADFLTRYHGRPDTLLVGGLGMIGAVLLGRVPADLSRLTPIARLTNEYMVLAVAHDSETDSLRDILAELAHHPGSVSFAGGNRGNVDHLFVGLIGRAAGVRASAIPYRAFVGGKGAVDYVTSGGADCVVDSLSALQDDIAIGRLRGLAISSPQRLPGIAIPTCFEQGADIEISNWRGVFAPPGVDAADAARLQAMVGRMLASLAWRAALFQYSWSSDVLIGPPFRIFLNAELARVRSLLSGFGLR</sequence>
<organism evidence="2 3">
    <name type="scientific">Ancylobacter mangrovi</name>
    <dbReference type="NCBI Taxonomy" id="2972472"/>
    <lineage>
        <taxon>Bacteria</taxon>
        <taxon>Pseudomonadati</taxon>
        <taxon>Pseudomonadota</taxon>
        <taxon>Alphaproteobacteria</taxon>
        <taxon>Hyphomicrobiales</taxon>
        <taxon>Xanthobacteraceae</taxon>
        <taxon>Ancylobacter</taxon>
    </lineage>
</organism>
<dbReference type="CDD" id="cd07012">
    <property type="entry name" value="PBP2_Bug_TTT"/>
    <property type="match status" value="1"/>
</dbReference>
<dbReference type="AlphaFoldDB" id="A0A9X2PAL1"/>
<dbReference type="InterPro" id="IPR005064">
    <property type="entry name" value="BUG"/>
</dbReference>
<evidence type="ECO:0000313" key="2">
    <source>
        <dbReference type="EMBL" id="MCS0495179.1"/>
    </source>
</evidence>
<dbReference type="InterPro" id="IPR042100">
    <property type="entry name" value="Bug_dom1"/>
</dbReference>
<accession>A0A9X2PAL1</accession>
<comment type="caution">
    <text evidence="2">The sequence shown here is derived from an EMBL/GenBank/DDBJ whole genome shotgun (WGS) entry which is preliminary data.</text>
</comment>
<evidence type="ECO:0000313" key="3">
    <source>
        <dbReference type="Proteomes" id="UP001151088"/>
    </source>
</evidence>
<dbReference type="PIRSF" id="PIRSF017082">
    <property type="entry name" value="YflP"/>
    <property type="match status" value="1"/>
</dbReference>
<dbReference type="PANTHER" id="PTHR42928">
    <property type="entry name" value="TRICARBOXYLATE-BINDING PROTEIN"/>
    <property type="match status" value="1"/>
</dbReference>
<reference evidence="2" key="1">
    <citation type="submission" date="2022-08" db="EMBL/GenBank/DDBJ databases">
        <authorList>
            <person name="Li F."/>
        </authorList>
    </citation>
    <scope>NUCLEOTIDE SEQUENCE</scope>
    <source>
        <strain evidence="2">MQZ15Z-1</strain>
    </source>
</reference>
<protein>
    <submittedName>
        <fullName evidence="2">Tripartite tricarboxylate transporter substrate binding protein</fullName>
    </submittedName>
</protein>
<name>A0A9X2PAL1_9HYPH</name>
<dbReference type="EMBL" id="JANTHZ010000002">
    <property type="protein sequence ID" value="MCS0495179.1"/>
    <property type="molecule type" value="Genomic_DNA"/>
</dbReference>
<proteinExistence type="inferred from homology"/>
<keyword evidence="3" id="KW-1185">Reference proteome</keyword>
<gene>
    <name evidence="2" type="ORF">NVS89_08725</name>
</gene>